<dbReference type="SUPFAM" id="SSF56784">
    <property type="entry name" value="HAD-like"/>
    <property type="match status" value="1"/>
</dbReference>
<dbReference type="GO" id="GO:0046872">
    <property type="term" value="F:metal ion binding"/>
    <property type="evidence" value="ECO:0007669"/>
    <property type="project" value="UniProtKB-KW"/>
</dbReference>
<dbReference type="InterPro" id="IPR050582">
    <property type="entry name" value="HAD-like_SerB"/>
</dbReference>
<keyword evidence="2 4" id="KW-0378">Hydrolase</keyword>
<evidence type="ECO:0000256" key="2">
    <source>
        <dbReference type="ARBA" id="ARBA00022801"/>
    </source>
</evidence>
<dbReference type="Pfam" id="PF12710">
    <property type="entry name" value="HAD"/>
    <property type="match status" value="1"/>
</dbReference>
<dbReference type="NCBIfam" id="TIGR01488">
    <property type="entry name" value="HAD-SF-IB"/>
    <property type="match status" value="1"/>
</dbReference>
<sequence length="220" mass="24489">MDLVLFDLDNTLLNGDSDFAWAQFLITKGVLDREVQEAKNIRFYEQYKAGTLDIFEFLDFQLAPLARHSRDQLDAWHREFMAGSIAPMITDKARALVREHLDSGALVAVVTATNSFVTGPIVRELGIPHLVATIPAQENGAFTGKPRGMPAFKAGKIERVDAWLESLGLYTGSFARSWFYSDSHNDLPLMSRVTDPIAVDPDDTLRAHAQTAGWPVISLR</sequence>
<keyword evidence="1" id="KW-0479">Metal-binding</keyword>
<name>A0A1N6RNA0_9RHOO</name>
<accession>A0A1N6RNA0</accession>
<keyword evidence="3" id="KW-0460">Magnesium</keyword>
<dbReference type="GO" id="GO:0016787">
    <property type="term" value="F:hydrolase activity"/>
    <property type="evidence" value="ECO:0007669"/>
    <property type="project" value="UniProtKB-KW"/>
</dbReference>
<dbReference type="CDD" id="cd02612">
    <property type="entry name" value="HAD_PGPPase"/>
    <property type="match status" value="1"/>
</dbReference>
<evidence type="ECO:0000256" key="1">
    <source>
        <dbReference type="ARBA" id="ARBA00022723"/>
    </source>
</evidence>
<dbReference type="STRING" id="34027.SAMN05421829_103309"/>
<dbReference type="Gene3D" id="3.40.50.1000">
    <property type="entry name" value="HAD superfamily/HAD-like"/>
    <property type="match status" value="1"/>
</dbReference>
<protein>
    <submittedName>
        <fullName evidence="4">HAD-superfamily subfamily IB hydrolase, TIGR01490</fullName>
    </submittedName>
</protein>
<dbReference type="InterPro" id="IPR006385">
    <property type="entry name" value="HAD_hydro_SerB1"/>
</dbReference>
<proteinExistence type="predicted"/>
<dbReference type="NCBIfam" id="TIGR01490">
    <property type="entry name" value="HAD-SF-IB-hyp1"/>
    <property type="match status" value="1"/>
</dbReference>
<gene>
    <name evidence="4" type="ORF">SAMN05421829_103309</name>
</gene>
<evidence type="ECO:0000313" key="4">
    <source>
        <dbReference type="EMBL" id="SIQ30378.1"/>
    </source>
</evidence>
<evidence type="ECO:0000256" key="3">
    <source>
        <dbReference type="ARBA" id="ARBA00022842"/>
    </source>
</evidence>
<dbReference type="PANTHER" id="PTHR43344:SF13">
    <property type="entry name" value="PHOSPHATASE RV3661-RELATED"/>
    <property type="match status" value="1"/>
</dbReference>
<dbReference type="RefSeq" id="WP_076601283.1">
    <property type="nucleotide sequence ID" value="NZ_FTMD01000003.1"/>
</dbReference>
<reference evidence="5" key="1">
    <citation type="submission" date="2017-01" db="EMBL/GenBank/DDBJ databases">
        <authorList>
            <person name="Varghese N."/>
            <person name="Submissions S."/>
        </authorList>
    </citation>
    <scope>NUCLEOTIDE SEQUENCE [LARGE SCALE GENOMIC DNA]</scope>
    <source>
        <strain evidence="5">ATCC 51758</strain>
    </source>
</reference>
<dbReference type="PANTHER" id="PTHR43344">
    <property type="entry name" value="PHOSPHOSERINE PHOSPHATASE"/>
    <property type="match status" value="1"/>
</dbReference>
<dbReference type="OrthoDB" id="9784466at2"/>
<evidence type="ECO:0000313" key="5">
    <source>
        <dbReference type="Proteomes" id="UP000186819"/>
    </source>
</evidence>
<dbReference type="Proteomes" id="UP000186819">
    <property type="component" value="Unassembled WGS sequence"/>
</dbReference>
<dbReference type="EMBL" id="FTMD01000003">
    <property type="protein sequence ID" value="SIQ30378.1"/>
    <property type="molecule type" value="Genomic_DNA"/>
</dbReference>
<dbReference type="InterPro" id="IPR023214">
    <property type="entry name" value="HAD_sf"/>
</dbReference>
<dbReference type="Gene3D" id="1.20.1440.100">
    <property type="entry name" value="SG protein - dephosphorylation function"/>
    <property type="match status" value="1"/>
</dbReference>
<dbReference type="InterPro" id="IPR036412">
    <property type="entry name" value="HAD-like_sf"/>
</dbReference>
<organism evidence="4 5">
    <name type="scientific">Aromatoleum tolulyticum</name>
    <dbReference type="NCBI Taxonomy" id="34027"/>
    <lineage>
        <taxon>Bacteria</taxon>
        <taxon>Pseudomonadati</taxon>
        <taxon>Pseudomonadota</taxon>
        <taxon>Betaproteobacteria</taxon>
        <taxon>Rhodocyclales</taxon>
        <taxon>Rhodocyclaceae</taxon>
        <taxon>Aromatoleum</taxon>
    </lineage>
</organism>
<dbReference type="AlphaFoldDB" id="A0A1N6RNA0"/>
<keyword evidence="5" id="KW-1185">Reference proteome</keyword>